<evidence type="ECO:0000256" key="4">
    <source>
        <dbReference type="ARBA" id="ARBA00022692"/>
    </source>
</evidence>
<dbReference type="GO" id="GO:0035269">
    <property type="term" value="P:protein O-linked glycosylation via mannose"/>
    <property type="evidence" value="ECO:0007669"/>
    <property type="project" value="TreeGrafter"/>
</dbReference>
<dbReference type="Proteomes" id="UP000076154">
    <property type="component" value="Unassembled WGS sequence"/>
</dbReference>
<keyword evidence="10" id="KW-1185">Reference proteome</keyword>
<keyword evidence="6" id="KW-0472">Membrane</keyword>
<gene>
    <name evidence="9" type="primary">Eogt_0</name>
    <name evidence="9" type="ORF">Hypma_000339</name>
</gene>
<dbReference type="EMBL" id="LUEZ02000102">
    <property type="protein sequence ID" value="RDB18385.1"/>
    <property type="molecule type" value="Genomic_DNA"/>
</dbReference>
<evidence type="ECO:0000256" key="7">
    <source>
        <dbReference type="ARBA" id="ARBA00023180"/>
    </source>
</evidence>
<feature type="domain" description="Glycosyltransferase 61 catalytic" evidence="8">
    <location>
        <begin position="282"/>
        <end position="394"/>
    </location>
</feature>
<dbReference type="STRING" id="39966.A0A369JD78"/>
<reference evidence="9" key="1">
    <citation type="submission" date="2018-04" db="EMBL/GenBank/DDBJ databases">
        <title>Whole genome sequencing of Hypsizygus marmoreus.</title>
        <authorList>
            <person name="Choi I.-G."/>
            <person name="Min B."/>
            <person name="Kim J.-G."/>
            <person name="Kim S."/>
            <person name="Oh Y.-L."/>
            <person name="Kong W.-S."/>
            <person name="Park H."/>
            <person name="Jeong J."/>
            <person name="Song E.-S."/>
        </authorList>
    </citation>
    <scope>NUCLEOTIDE SEQUENCE [LARGE SCALE GENOMIC DNA]</scope>
    <source>
        <strain evidence="9">51987-8</strain>
    </source>
</reference>
<evidence type="ECO:0000256" key="6">
    <source>
        <dbReference type="ARBA" id="ARBA00023136"/>
    </source>
</evidence>
<comment type="caution">
    <text evidence="9">The sequence shown here is derived from an EMBL/GenBank/DDBJ whole genome shotgun (WGS) entry which is preliminary data.</text>
</comment>
<dbReference type="InParanoid" id="A0A369JD78"/>
<organism evidence="9 10">
    <name type="scientific">Hypsizygus marmoreus</name>
    <name type="common">White beech mushroom</name>
    <name type="synonym">Agaricus marmoreus</name>
    <dbReference type="NCBI Taxonomy" id="39966"/>
    <lineage>
        <taxon>Eukaryota</taxon>
        <taxon>Fungi</taxon>
        <taxon>Dikarya</taxon>
        <taxon>Basidiomycota</taxon>
        <taxon>Agaricomycotina</taxon>
        <taxon>Agaricomycetes</taxon>
        <taxon>Agaricomycetidae</taxon>
        <taxon>Agaricales</taxon>
        <taxon>Tricholomatineae</taxon>
        <taxon>Lyophyllaceae</taxon>
        <taxon>Hypsizygus</taxon>
    </lineage>
</organism>
<keyword evidence="3 9" id="KW-0808">Transferase</keyword>
<dbReference type="GO" id="GO:0016020">
    <property type="term" value="C:membrane"/>
    <property type="evidence" value="ECO:0007669"/>
    <property type="project" value="UniProtKB-SubCell"/>
</dbReference>
<keyword evidence="5" id="KW-1133">Transmembrane helix</keyword>
<keyword evidence="4" id="KW-0812">Transmembrane</keyword>
<evidence type="ECO:0000313" key="9">
    <source>
        <dbReference type="EMBL" id="RDB18385.1"/>
    </source>
</evidence>
<keyword evidence="7" id="KW-0325">Glycoprotein</keyword>
<evidence type="ECO:0000313" key="10">
    <source>
        <dbReference type="Proteomes" id="UP000076154"/>
    </source>
</evidence>
<protein>
    <submittedName>
        <fullName evidence="9">EGF domain-specific O-linked N-acetylglucosamine transferase</fullName>
    </submittedName>
</protein>
<comment type="subcellular location">
    <subcellularLocation>
        <location evidence="1">Membrane</location>
        <topology evidence="1">Single-pass membrane protein</topology>
    </subcellularLocation>
</comment>
<dbReference type="PANTHER" id="PTHR20961:SF38">
    <property type="entry name" value="PROTEIN O-LINKED-MANNOSE BETA-1,4-N-ACETYLGLUCOSAMINYLTRANSFERASE 2"/>
    <property type="match status" value="1"/>
</dbReference>
<dbReference type="GO" id="GO:0005783">
    <property type="term" value="C:endoplasmic reticulum"/>
    <property type="evidence" value="ECO:0007669"/>
    <property type="project" value="TreeGrafter"/>
</dbReference>
<dbReference type="InterPro" id="IPR007657">
    <property type="entry name" value="Glycosyltransferase_61"/>
</dbReference>
<dbReference type="OrthoDB" id="529273at2759"/>
<proteinExistence type="predicted"/>
<accession>A0A369JD78</accession>
<dbReference type="Pfam" id="PF04577">
    <property type="entry name" value="Glyco_transf_61"/>
    <property type="match status" value="1"/>
</dbReference>
<dbReference type="GO" id="GO:0097363">
    <property type="term" value="F:protein O-acetylglucosaminyltransferase activity"/>
    <property type="evidence" value="ECO:0007669"/>
    <property type="project" value="TreeGrafter"/>
</dbReference>
<dbReference type="InterPro" id="IPR049625">
    <property type="entry name" value="Glyco_transf_61_cat"/>
</dbReference>
<dbReference type="PANTHER" id="PTHR20961">
    <property type="entry name" value="GLYCOSYLTRANSFERASE"/>
    <property type="match status" value="1"/>
</dbReference>
<evidence type="ECO:0000256" key="2">
    <source>
        <dbReference type="ARBA" id="ARBA00022676"/>
    </source>
</evidence>
<evidence type="ECO:0000259" key="8">
    <source>
        <dbReference type="Pfam" id="PF04577"/>
    </source>
</evidence>
<evidence type="ECO:0000256" key="5">
    <source>
        <dbReference type="ARBA" id="ARBA00022989"/>
    </source>
</evidence>
<name>A0A369JD78_HYPMA</name>
<evidence type="ECO:0000256" key="1">
    <source>
        <dbReference type="ARBA" id="ARBA00004167"/>
    </source>
</evidence>
<sequence>MAHFLRTRLRGFFALAAAVTCFLFLLRAHPSSLSNTQLKNTQGFFYREHIDKDQAADIQDTSTTKETTIPGITSVPGFTLLDRLYLRNGTFYVVTSDISSFPPRRNMITRPVDIGRGQNMEPTDEELRFLDPLKAKDILGNHAIPIVGMSIIVYDTGQFMAHFYHWWGEIILGAWRVYSTLAHPSRRSKPQTFATRFLLPHVQGSEWRDRAGVNAPLMRAAFPFASIEKADYWNDLITLDRTFVFENAMIIGREAARRHPLSGTWFKMIAGTMTVPAAEHFWEAIRDPTVTNVLGFLPTLNKHGAVIAPPEATSPKPIVTYISRQGAGRRLVAEDHEVLVKALRDLEAEGICEVVVAMMERMGLKEQIELTARSTVIVGVHGNGMTHQLWMPPSERSTVIEIFTPGGYVFDYEMLARNIGHRHYAVWNDTLITYPKGTHYQGIQYGDGFHGNSIPVYGPAVADVIRGRLRP</sequence>
<evidence type="ECO:0000256" key="3">
    <source>
        <dbReference type="ARBA" id="ARBA00022679"/>
    </source>
</evidence>
<keyword evidence="2" id="KW-0328">Glycosyltransferase</keyword>
<dbReference type="AlphaFoldDB" id="A0A369JD78"/>